<gene>
    <name evidence="1" type="ORF">RDB_LOCUS133693</name>
</gene>
<evidence type="ECO:0000313" key="1">
    <source>
        <dbReference type="EMBL" id="CAE7196733.1"/>
    </source>
</evidence>
<reference evidence="1" key="1">
    <citation type="submission" date="2021-01" db="EMBL/GenBank/DDBJ databases">
        <authorList>
            <person name="Kaushik A."/>
        </authorList>
    </citation>
    <scope>NUCLEOTIDE SEQUENCE</scope>
    <source>
        <strain evidence="1">AG5</strain>
    </source>
</reference>
<accession>A0A8H3HXY5</accession>
<organism evidence="1 2">
    <name type="scientific">Rhizoctonia solani</name>
    <dbReference type="NCBI Taxonomy" id="456999"/>
    <lineage>
        <taxon>Eukaryota</taxon>
        <taxon>Fungi</taxon>
        <taxon>Dikarya</taxon>
        <taxon>Basidiomycota</taxon>
        <taxon>Agaricomycotina</taxon>
        <taxon>Agaricomycetes</taxon>
        <taxon>Cantharellales</taxon>
        <taxon>Ceratobasidiaceae</taxon>
        <taxon>Rhizoctonia</taxon>
    </lineage>
</organism>
<dbReference type="AlphaFoldDB" id="A0A8H3HXY5"/>
<name>A0A8H3HXY5_9AGAM</name>
<evidence type="ECO:0000313" key="2">
    <source>
        <dbReference type="Proteomes" id="UP000663827"/>
    </source>
</evidence>
<protein>
    <submittedName>
        <fullName evidence="1">Uncharacterized protein</fullName>
    </submittedName>
</protein>
<sequence length="212" mass="24283">MVSPLHQLMLSLCVPHEQSGDDTKFILVSSVVDATWNLELGCQGVRDRWWRGSHPLPEVAIQAELARQWSQGIAQVLGWRKAIHACMLKIVFNLAQARTLRISLKEYEPEIASTRAMHTLINISWSSAYRDICRVPSPPQSLQNTPFIDIHLREREQTIQELRRKIALLEKDLESRPPPITPTVLPKVNRSASLANPLKRRRVIKDMRFDGE</sequence>
<dbReference type="Proteomes" id="UP000663827">
    <property type="component" value="Unassembled WGS sequence"/>
</dbReference>
<proteinExistence type="predicted"/>
<dbReference type="EMBL" id="CAJNJQ010003329">
    <property type="protein sequence ID" value="CAE7196733.1"/>
    <property type="molecule type" value="Genomic_DNA"/>
</dbReference>
<comment type="caution">
    <text evidence="1">The sequence shown here is derived from an EMBL/GenBank/DDBJ whole genome shotgun (WGS) entry which is preliminary data.</text>
</comment>